<dbReference type="GO" id="GO:0016757">
    <property type="term" value="F:glycosyltransferase activity"/>
    <property type="evidence" value="ECO:0007669"/>
    <property type="project" value="UniProtKB-KW"/>
</dbReference>
<accession>A0ABU5GT79</accession>
<proteinExistence type="predicted"/>
<dbReference type="CDD" id="cd00761">
    <property type="entry name" value="Glyco_tranf_GTA_type"/>
    <property type="match status" value="1"/>
</dbReference>
<dbReference type="PANTHER" id="PTHR22916">
    <property type="entry name" value="GLYCOSYLTRANSFERASE"/>
    <property type="match status" value="1"/>
</dbReference>
<evidence type="ECO:0000259" key="1">
    <source>
        <dbReference type="Pfam" id="PF00535"/>
    </source>
</evidence>
<keyword evidence="3" id="KW-1185">Reference proteome</keyword>
<feature type="domain" description="Glycosyltransferase 2-like" evidence="1">
    <location>
        <begin position="8"/>
        <end position="115"/>
    </location>
</feature>
<comment type="caution">
    <text evidence="2">The sequence shown here is derived from an EMBL/GenBank/DDBJ whole genome shotgun (WGS) entry which is preliminary data.</text>
</comment>
<dbReference type="EC" id="2.4.-.-" evidence="2"/>
<dbReference type="EMBL" id="JAXIVU010000020">
    <property type="protein sequence ID" value="MDY7220173.1"/>
    <property type="molecule type" value="Genomic_DNA"/>
</dbReference>
<dbReference type="InterPro" id="IPR001173">
    <property type="entry name" value="Glyco_trans_2-like"/>
</dbReference>
<evidence type="ECO:0000313" key="3">
    <source>
        <dbReference type="Proteomes" id="UP001294570"/>
    </source>
</evidence>
<dbReference type="PANTHER" id="PTHR22916:SF3">
    <property type="entry name" value="UDP-GLCNAC:BETAGAL BETA-1,3-N-ACETYLGLUCOSAMINYLTRANSFERASE-LIKE PROTEIN 1"/>
    <property type="match status" value="1"/>
</dbReference>
<dbReference type="InterPro" id="IPR029044">
    <property type="entry name" value="Nucleotide-diphossugar_trans"/>
</dbReference>
<protein>
    <submittedName>
        <fullName evidence="2">Glycosyltransferase family 2 protein</fullName>
        <ecNumber evidence="2">2.4.-.-</ecNumber>
    </submittedName>
</protein>
<dbReference type="Pfam" id="PF00535">
    <property type="entry name" value="Glycos_transf_2"/>
    <property type="match status" value="1"/>
</dbReference>
<keyword evidence="2" id="KW-0808">Transferase</keyword>
<name>A0ABU5GT79_9GAMM</name>
<keyword evidence="2" id="KW-0328">Glycosyltransferase</keyword>
<dbReference type="Proteomes" id="UP001294570">
    <property type="component" value="Unassembled WGS sequence"/>
</dbReference>
<organism evidence="2 3">
    <name type="scientific">Denitrificimonas halotolerans</name>
    <dbReference type="NCBI Taxonomy" id="3098930"/>
    <lineage>
        <taxon>Bacteria</taxon>
        <taxon>Pseudomonadati</taxon>
        <taxon>Pseudomonadota</taxon>
        <taxon>Gammaproteobacteria</taxon>
        <taxon>Pseudomonadales</taxon>
        <taxon>Pseudomonadaceae</taxon>
        <taxon>Denitrificimonas</taxon>
    </lineage>
</organism>
<dbReference type="SUPFAM" id="SSF53448">
    <property type="entry name" value="Nucleotide-diphospho-sugar transferases"/>
    <property type="match status" value="1"/>
</dbReference>
<reference evidence="2 3" key="1">
    <citation type="submission" date="2023-12" db="EMBL/GenBank/DDBJ databases">
        <title>Denitrificimonas halotolerans sp. nov.,a novel species isolated from landfill leachate.</title>
        <authorList>
            <person name="Wang S."/>
        </authorList>
    </citation>
    <scope>NUCLEOTIDE SEQUENCE [LARGE SCALE GENOMIC DNA]</scope>
    <source>
        <strain evidence="2 3">JX-1</strain>
    </source>
</reference>
<dbReference type="RefSeq" id="WP_321554256.1">
    <property type="nucleotide sequence ID" value="NZ_JAXIVU010000020.1"/>
</dbReference>
<evidence type="ECO:0000313" key="2">
    <source>
        <dbReference type="EMBL" id="MDY7220173.1"/>
    </source>
</evidence>
<gene>
    <name evidence="2" type="ORF">TOI97_11425</name>
</gene>
<sequence>MSSAPLISIIIPAYNYAKYLPRAVCSVLRQLNQKHELIVIDDGSTDNTQEVLAELQKNEQEFRVIQKENGGSASVRNRGIVEARADYLIFLDADDELDDNALRYIEEHIKQYPSSKMIIGGYTSVWPGEKKIKLSIPNVLPREPIARVKGYLIDKSISLANGATVMHRELFSKGEYPEHFRNAEDLPVFAQALGNYECSILQHSLARIHKHESSLRHNVSYDRDVGLELVDEIFDTNRLPGSFYTLRKAFIAQRALSLFRGFYTAEMNDEAKEMYRLAIRTDFKVLFKWSYTKKAIRLIFR</sequence>
<dbReference type="Gene3D" id="3.90.550.10">
    <property type="entry name" value="Spore Coat Polysaccharide Biosynthesis Protein SpsA, Chain A"/>
    <property type="match status" value="1"/>
</dbReference>